<evidence type="ECO:0000256" key="2">
    <source>
        <dbReference type="ARBA" id="ARBA00022679"/>
    </source>
</evidence>
<feature type="active site" description="Nucleophile" evidence="3">
    <location>
        <position position="265"/>
    </location>
</feature>
<dbReference type="PANTHER" id="PTHR31121">
    <property type="entry name" value="ALPHA-1,2 MANNOSYLTRANSFERASE KTR1"/>
    <property type="match status" value="1"/>
</dbReference>
<dbReference type="GO" id="GO:0000032">
    <property type="term" value="P:cell wall mannoprotein biosynthetic process"/>
    <property type="evidence" value="ECO:0007669"/>
    <property type="project" value="TreeGrafter"/>
</dbReference>
<dbReference type="Gene3D" id="3.90.550.10">
    <property type="entry name" value="Spore Coat Polysaccharide Biosynthesis Protein SpsA, Chain A"/>
    <property type="match status" value="1"/>
</dbReference>
<dbReference type="GO" id="GO:0016020">
    <property type="term" value="C:membrane"/>
    <property type="evidence" value="ECO:0007669"/>
    <property type="project" value="InterPro"/>
</dbReference>
<dbReference type="GO" id="GO:0006487">
    <property type="term" value="P:protein N-linked glycosylation"/>
    <property type="evidence" value="ECO:0007669"/>
    <property type="project" value="TreeGrafter"/>
</dbReference>
<dbReference type="GO" id="GO:0000026">
    <property type="term" value="F:alpha-1,2-mannosyltransferase activity"/>
    <property type="evidence" value="ECO:0007669"/>
    <property type="project" value="TreeGrafter"/>
</dbReference>
<accession>A0A0D7BKZ2</accession>
<dbReference type="GO" id="GO:0005794">
    <property type="term" value="C:Golgi apparatus"/>
    <property type="evidence" value="ECO:0007669"/>
    <property type="project" value="TreeGrafter"/>
</dbReference>
<dbReference type="EMBL" id="KN880461">
    <property type="protein sequence ID" value="KIY70890.1"/>
    <property type="molecule type" value="Genomic_DNA"/>
</dbReference>
<proteinExistence type="inferred from homology"/>
<name>A0A0D7BKZ2_9AGAR</name>
<reference evidence="4 5" key="1">
    <citation type="journal article" date="2015" name="Fungal Genet. Biol.">
        <title>Evolution of novel wood decay mechanisms in Agaricales revealed by the genome sequences of Fistulina hepatica and Cylindrobasidium torrendii.</title>
        <authorList>
            <person name="Floudas D."/>
            <person name="Held B.W."/>
            <person name="Riley R."/>
            <person name="Nagy L.G."/>
            <person name="Koehler G."/>
            <person name="Ransdell A.S."/>
            <person name="Younus H."/>
            <person name="Chow J."/>
            <person name="Chiniquy J."/>
            <person name="Lipzen A."/>
            <person name="Tritt A."/>
            <person name="Sun H."/>
            <person name="Haridas S."/>
            <person name="LaButti K."/>
            <person name="Ohm R.A."/>
            <person name="Kues U."/>
            <person name="Blanchette R.A."/>
            <person name="Grigoriev I.V."/>
            <person name="Minto R.E."/>
            <person name="Hibbett D.S."/>
        </authorList>
    </citation>
    <scope>NUCLEOTIDE SEQUENCE [LARGE SCALE GENOMIC DNA]</scope>
    <source>
        <strain evidence="4 5">FP15055 ss-10</strain>
    </source>
</reference>
<protein>
    <submittedName>
        <fullName evidence="4">Glycosyltransferase family 15 protein</fullName>
    </submittedName>
</protein>
<evidence type="ECO:0000256" key="3">
    <source>
        <dbReference type="PIRSR" id="PIRSR018153-1"/>
    </source>
</evidence>
<evidence type="ECO:0000256" key="1">
    <source>
        <dbReference type="ARBA" id="ARBA00007677"/>
    </source>
</evidence>
<dbReference type="FunFam" id="3.90.550.10:FF:000051">
    <property type="entry name" value="Alpha-1,2-mannosyltransferase (Ktr4)"/>
    <property type="match status" value="1"/>
</dbReference>
<dbReference type="PIRSF" id="PIRSF018153">
    <property type="entry name" value="Glyco_trans_15"/>
    <property type="match status" value="1"/>
</dbReference>
<dbReference type="InterPro" id="IPR002685">
    <property type="entry name" value="Glyco_trans_15"/>
</dbReference>
<keyword evidence="5" id="KW-1185">Reference proteome</keyword>
<dbReference type="InterPro" id="IPR029044">
    <property type="entry name" value="Nucleotide-diphossugar_trans"/>
</dbReference>
<evidence type="ECO:0000313" key="4">
    <source>
        <dbReference type="EMBL" id="KIY70890.1"/>
    </source>
</evidence>
<comment type="similarity">
    <text evidence="1">Belongs to the glycosyltransferase 15 family.</text>
</comment>
<dbReference type="Proteomes" id="UP000054007">
    <property type="component" value="Unassembled WGS sequence"/>
</dbReference>
<dbReference type="PANTHER" id="PTHR31121:SF6">
    <property type="entry name" value="ALPHA-1,2 MANNOSYLTRANSFERASE KTR1"/>
    <property type="match status" value="1"/>
</dbReference>
<dbReference type="STRING" id="1314674.A0A0D7BKZ2"/>
<dbReference type="Pfam" id="PF01793">
    <property type="entry name" value="Glyco_transf_15"/>
    <property type="match status" value="1"/>
</dbReference>
<dbReference type="SUPFAM" id="SSF53448">
    <property type="entry name" value="Nucleotide-diphospho-sugar transferases"/>
    <property type="match status" value="1"/>
</dbReference>
<gene>
    <name evidence="4" type="ORF">CYLTODRAFT_487657</name>
</gene>
<keyword evidence="2 4" id="KW-0808">Transferase</keyword>
<organism evidence="4 5">
    <name type="scientific">Cylindrobasidium torrendii FP15055 ss-10</name>
    <dbReference type="NCBI Taxonomy" id="1314674"/>
    <lineage>
        <taxon>Eukaryota</taxon>
        <taxon>Fungi</taxon>
        <taxon>Dikarya</taxon>
        <taxon>Basidiomycota</taxon>
        <taxon>Agaricomycotina</taxon>
        <taxon>Agaricomycetes</taxon>
        <taxon>Agaricomycetidae</taxon>
        <taxon>Agaricales</taxon>
        <taxon>Marasmiineae</taxon>
        <taxon>Physalacriaceae</taxon>
        <taxon>Cylindrobasidium</taxon>
    </lineage>
</organism>
<evidence type="ECO:0000313" key="5">
    <source>
        <dbReference type="Proteomes" id="UP000054007"/>
    </source>
</evidence>
<sequence>MHFLLSIFSDSYGRTSFLAIVDLPSVEDATPIEMPNHLVNAHSSPNRHHSISSKRANATFVLLCRNSDVNGVVASIQSVEDRFNKDYRYPWVLLNDEPFTEDFKRRVQIMTHARISFGLIPPEQWVQPEWIDEARARDGRNQLSAQRIIYADSVPYRNMCRFNSGFFYHHELLQPYRYYWRVEPDVKFFCDIHYDPFMYMQEHDKIYSFTISLYEWEPTIKTLWQSVREFIELHPEYIDPQNAMDFLSNDGGNSYNLCHFWSNFEIADMDFWRSERYQAFFNHLESKGGFYYERWGDAPIHSIAAALFARKDQIHFFRDIGYRHEHFQHCPRGTQWELGRCSCDPDDTFDYTPFSCVKKFEGLFI</sequence>
<dbReference type="OrthoDB" id="439943at2759"/>
<dbReference type="AlphaFoldDB" id="A0A0D7BKZ2"/>